<keyword evidence="1" id="KW-0812">Transmembrane</keyword>
<dbReference type="AlphaFoldDB" id="A0A108UAK9"/>
<reference evidence="2 3" key="1">
    <citation type="journal article" date="2014" name="Genome Announc.">
        <title>Draft Genome Sequence of Lysobacter capsici AZ78, a Bacterium Antagonistic to Plant-Pathogenic Oomycetes.</title>
        <authorList>
            <person name="Puopolo G."/>
            <person name="Sonego P."/>
            <person name="Engelen K."/>
            <person name="Pertot I."/>
        </authorList>
    </citation>
    <scope>NUCLEOTIDE SEQUENCE [LARGE SCALE GENOMIC DNA]</scope>
    <source>
        <strain evidence="2 3">AZ78</strain>
    </source>
</reference>
<name>A0A108UAK9_9GAMM</name>
<keyword evidence="1" id="KW-1133">Transmembrane helix</keyword>
<proteinExistence type="predicted"/>
<evidence type="ECO:0008006" key="4">
    <source>
        <dbReference type="Google" id="ProtNLM"/>
    </source>
</evidence>
<protein>
    <recommendedName>
        <fullName evidence="4">EamA domain-containing protein</fullName>
    </recommendedName>
</protein>
<evidence type="ECO:0000313" key="2">
    <source>
        <dbReference type="EMBL" id="KWS05582.1"/>
    </source>
</evidence>
<sequence>MLTLAAPFISSDFGPRPAGFVIAVRVVAALFTVFLIEFISIGKNWARITYLVLTVLALPAPFMAARQGISISNVEVASIAVQLLAHGVGLYLLFTVPGKSWFAPSAR</sequence>
<comment type="caution">
    <text evidence="2">The sequence shown here is derived from an EMBL/GenBank/DDBJ whole genome shotgun (WGS) entry which is preliminary data.</text>
</comment>
<organism evidence="2 3">
    <name type="scientific">Lysobacter capsici AZ78</name>
    <dbReference type="NCBI Taxonomy" id="1444315"/>
    <lineage>
        <taxon>Bacteria</taxon>
        <taxon>Pseudomonadati</taxon>
        <taxon>Pseudomonadota</taxon>
        <taxon>Gammaproteobacteria</taxon>
        <taxon>Lysobacterales</taxon>
        <taxon>Lysobacteraceae</taxon>
        <taxon>Lysobacter</taxon>
    </lineage>
</organism>
<keyword evidence="3" id="KW-1185">Reference proteome</keyword>
<dbReference type="Proteomes" id="UP000023435">
    <property type="component" value="Unassembled WGS sequence"/>
</dbReference>
<gene>
    <name evidence="2" type="ORF">AZ78_3134</name>
</gene>
<feature type="transmembrane region" description="Helical" evidence="1">
    <location>
        <begin position="76"/>
        <end position="94"/>
    </location>
</feature>
<keyword evidence="1" id="KW-0472">Membrane</keyword>
<evidence type="ECO:0000256" key="1">
    <source>
        <dbReference type="SAM" id="Phobius"/>
    </source>
</evidence>
<accession>A0A108UAK9</accession>
<evidence type="ECO:0000313" key="3">
    <source>
        <dbReference type="Proteomes" id="UP000023435"/>
    </source>
</evidence>
<feature type="transmembrane region" description="Helical" evidence="1">
    <location>
        <begin position="48"/>
        <end position="64"/>
    </location>
</feature>
<dbReference type="EMBL" id="JAJA02000001">
    <property type="protein sequence ID" value="KWS05582.1"/>
    <property type="molecule type" value="Genomic_DNA"/>
</dbReference>
<feature type="transmembrane region" description="Helical" evidence="1">
    <location>
        <begin position="20"/>
        <end position="41"/>
    </location>
</feature>